<dbReference type="PANTHER" id="PTHR22842">
    <property type="entry name" value="WD40 REPEAT PROTEIN"/>
    <property type="match status" value="1"/>
</dbReference>
<keyword evidence="9" id="KW-1185">Reference proteome</keyword>
<dbReference type="PROSITE" id="PS50294">
    <property type="entry name" value="WD_REPEATS_REGION"/>
    <property type="match status" value="2"/>
</dbReference>
<reference evidence="8 9" key="1">
    <citation type="journal article" date="2013" name="Curr. Biol.">
        <title>The Genome of the Foraminiferan Reticulomyxa filosa.</title>
        <authorList>
            <person name="Glockner G."/>
            <person name="Hulsmann N."/>
            <person name="Schleicher M."/>
            <person name="Noegel A.A."/>
            <person name="Eichinger L."/>
            <person name="Gallinger C."/>
            <person name="Pawlowski J."/>
            <person name="Sierra R."/>
            <person name="Euteneuer U."/>
            <person name="Pillet L."/>
            <person name="Moustafa A."/>
            <person name="Platzer M."/>
            <person name="Groth M."/>
            <person name="Szafranski K."/>
            <person name="Schliwa M."/>
        </authorList>
    </citation>
    <scope>NUCLEOTIDE SEQUENCE [LARGE SCALE GENOMIC DNA]</scope>
</reference>
<dbReference type="EMBL" id="ASPP01011600">
    <property type="protein sequence ID" value="ETO21466.1"/>
    <property type="molecule type" value="Genomic_DNA"/>
</dbReference>
<evidence type="ECO:0000256" key="2">
    <source>
        <dbReference type="ARBA" id="ARBA00022490"/>
    </source>
</evidence>
<keyword evidence="4" id="KW-0677">Repeat</keyword>
<dbReference type="PANTHER" id="PTHR22842:SF3">
    <property type="entry name" value="WD REPEAT DOMAIN-CONTAINING PROTEIN 83"/>
    <property type="match status" value="1"/>
</dbReference>
<protein>
    <submittedName>
        <fullName evidence="8">Uncharacterized protein</fullName>
    </submittedName>
</protein>
<dbReference type="InterPro" id="IPR020472">
    <property type="entry name" value="WD40_PAC1"/>
</dbReference>
<proteinExistence type="inferred from homology"/>
<organism evidence="8 9">
    <name type="scientific">Reticulomyxa filosa</name>
    <dbReference type="NCBI Taxonomy" id="46433"/>
    <lineage>
        <taxon>Eukaryota</taxon>
        <taxon>Sar</taxon>
        <taxon>Rhizaria</taxon>
        <taxon>Retaria</taxon>
        <taxon>Foraminifera</taxon>
        <taxon>Monothalamids</taxon>
        <taxon>Reticulomyxidae</taxon>
        <taxon>Reticulomyxa</taxon>
    </lineage>
</organism>
<dbReference type="GO" id="GO:0005737">
    <property type="term" value="C:cytoplasm"/>
    <property type="evidence" value="ECO:0007669"/>
    <property type="project" value="UniProtKB-SubCell"/>
</dbReference>
<evidence type="ECO:0000256" key="1">
    <source>
        <dbReference type="ARBA" id="ARBA00004496"/>
    </source>
</evidence>
<dbReference type="InterPro" id="IPR051980">
    <property type="entry name" value="WD_repeat_MORG1"/>
</dbReference>
<dbReference type="Gene3D" id="2.130.10.10">
    <property type="entry name" value="YVTN repeat-like/Quinoprotein amine dehydrogenase"/>
    <property type="match status" value="1"/>
</dbReference>
<evidence type="ECO:0000256" key="5">
    <source>
        <dbReference type="ARBA" id="ARBA00038145"/>
    </source>
</evidence>
<evidence type="ECO:0000256" key="7">
    <source>
        <dbReference type="SAM" id="MobiDB-lite"/>
    </source>
</evidence>
<dbReference type="InterPro" id="IPR019775">
    <property type="entry name" value="WD40_repeat_CS"/>
</dbReference>
<dbReference type="InterPro" id="IPR001680">
    <property type="entry name" value="WD40_rpt"/>
</dbReference>
<dbReference type="InterPro" id="IPR036322">
    <property type="entry name" value="WD40_repeat_dom_sf"/>
</dbReference>
<sequence>TNTTIAYFYSAKGNNKEYNTSHNKRTFFSLIQFRGAKKKELFATCRTCASTSNFFETCAFIKRLARRDLEHKRFTKKIVIHKIKLDQMSKLDTSSSQEKEKSKLPSKCKHQLTGHSGPIYALATTHDGSFLLSGGSDKTIRLWNPHTNFKIKDFDNGHGYDVHSITVQKDNSAFLSAGGDRCIFVWDVKGCRVTGKYWAHTSTINCVCYETSNYSCFASASYDQTVCLWDLKSFNKRPIQKLSGDFKDSVTHVAIKNFQIVTSCVDGFVRIYDVRNGQKYTDCIGQPVTNVNVSNDSKCVLLSCLDDKIRLVDNSTGVVLNQYKGHSNKEYKVVSIFGLDESYIISGSEDGKIYFWDLLSANVIRQLESKSASSLSKNVGIVTQVVRHPTKSNVLFSCDTLGSIRIKDNQAILISIFILK</sequence>
<keyword evidence="2" id="KW-0963">Cytoplasm</keyword>
<dbReference type="GO" id="GO:0000398">
    <property type="term" value="P:mRNA splicing, via spliceosome"/>
    <property type="evidence" value="ECO:0007669"/>
    <property type="project" value="TreeGrafter"/>
</dbReference>
<evidence type="ECO:0000256" key="6">
    <source>
        <dbReference type="PROSITE-ProRule" id="PRU00221"/>
    </source>
</evidence>
<name>X6N628_RETFI</name>
<accession>X6N628</accession>
<feature type="repeat" description="WD" evidence="6">
    <location>
        <begin position="112"/>
        <end position="144"/>
    </location>
</feature>
<dbReference type="PROSITE" id="PS50082">
    <property type="entry name" value="WD_REPEATS_2"/>
    <property type="match status" value="4"/>
</dbReference>
<feature type="region of interest" description="Disordered" evidence="7">
    <location>
        <begin position="91"/>
        <end position="110"/>
    </location>
</feature>
<comment type="subcellular location">
    <subcellularLocation>
        <location evidence="1">Cytoplasm</location>
    </subcellularLocation>
</comment>
<comment type="similarity">
    <text evidence="5">Belongs to the WD repeat MORG1 family.</text>
</comment>
<gene>
    <name evidence="8" type="ORF">RFI_15739</name>
</gene>
<evidence type="ECO:0000313" key="9">
    <source>
        <dbReference type="Proteomes" id="UP000023152"/>
    </source>
</evidence>
<dbReference type="InterPro" id="IPR015943">
    <property type="entry name" value="WD40/YVTN_repeat-like_dom_sf"/>
</dbReference>
<dbReference type="CDD" id="cd00200">
    <property type="entry name" value="WD40"/>
    <property type="match status" value="1"/>
</dbReference>
<feature type="non-terminal residue" evidence="8">
    <location>
        <position position="1"/>
    </location>
</feature>
<feature type="repeat" description="WD" evidence="6">
    <location>
        <begin position="340"/>
        <end position="366"/>
    </location>
</feature>
<evidence type="ECO:0000256" key="3">
    <source>
        <dbReference type="ARBA" id="ARBA00022574"/>
    </source>
</evidence>
<dbReference type="PROSITE" id="PS00678">
    <property type="entry name" value="WD_REPEATS_1"/>
    <property type="match status" value="1"/>
</dbReference>
<dbReference type="Pfam" id="PF00400">
    <property type="entry name" value="WD40"/>
    <property type="match status" value="4"/>
</dbReference>
<feature type="repeat" description="WD" evidence="6">
    <location>
        <begin position="197"/>
        <end position="233"/>
    </location>
</feature>
<dbReference type="GO" id="GO:0071013">
    <property type="term" value="C:catalytic step 2 spliceosome"/>
    <property type="evidence" value="ECO:0007669"/>
    <property type="project" value="TreeGrafter"/>
</dbReference>
<dbReference type="OMA" id="STINCVC"/>
<feature type="repeat" description="WD" evidence="6">
    <location>
        <begin position="155"/>
        <end position="189"/>
    </location>
</feature>
<dbReference type="AlphaFoldDB" id="X6N628"/>
<dbReference type="PRINTS" id="PR00320">
    <property type="entry name" value="GPROTEINBRPT"/>
</dbReference>
<dbReference type="Proteomes" id="UP000023152">
    <property type="component" value="Unassembled WGS sequence"/>
</dbReference>
<keyword evidence="3 6" id="KW-0853">WD repeat</keyword>
<dbReference type="OrthoDB" id="71437at2759"/>
<dbReference type="SUPFAM" id="SSF50978">
    <property type="entry name" value="WD40 repeat-like"/>
    <property type="match status" value="1"/>
</dbReference>
<dbReference type="SMART" id="SM00320">
    <property type="entry name" value="WD40"/>
    <property type="match status" value="7"/>
</dbReference>
<evidence type="ECO:0000313" key="8">
    <source>
        <dbReference type="EMBL" id="ETO21466.1"/>
    </source>
</evidence>
<evidence type="ECO:0000256" key="4">
    <source>
        <dbReference type="ARBA" id="ARBA00022737"/>
    </source>
</evidence>
<comment type="caution">
    <text evidence="8">The sequence shown here is derived from an EMBL/GenBank/DDBJ whole genome shotgun (WGS) entry which is preliminary data.</text>
</comment>